<keyword evidence="1" id="KW-0472">Membrane</keyword>
<evidence type="ECO:0000313" key="2">
    <source>
        <dbReference type="EMBL" id="CAA9283875.1"/>
    </source>
</evidence>
<feature type="transmembrane region" description="Helical" evidence="1">
    <location>
        <begin position="100"/>
        <end position="119"/>
    </location>
</feature>
<evidence type="ECO:0000256" key="1">
    <source>
        <dbReference type="SAM" id="Phobius"/>
    </source>
</evidence>
<feature type="transmembrane region" description="Helical" evidence="1">
    <location>
        <begin position="74"/>
        <end position="94"/>
    </location>
</feature>
<organism evidence="2">
    <name type="scientific">uncultured Chloroflexota bacterium</name>
    <dbReference type="NCBI Taxonomy" id="166587"/>
    <lineage>
        <taxon>Bacteria</taxon>
        <taxon>Bacillati</taxon>
        <taxon>Chloroflexota</taxon>
        <taxon>environmental samples</taxon>
    </lineage>
</organism>
<proteinExistence type="predicted"/>
<name>A0A6J4JPS0_9CHLR</name>
<protein>
    <submittedName>
        <fullName evidence="2">Uncharacterized protein</fullName>
    </submittedName>
</protein>
<feature type="transmembrane region" description="Helical" evidence="1">
    <location>
        <begin position="131"/>
        <end position="150"/>
    </location>
</feature>
<accession>A0A6J4JPS0</accession>
<reference evidence="2" key="1">
    <citation type="submission" date="2020-02" db="EMBL/GenBank/DDBJ databases">
        <authorList>
            <person name="Meier V. D."/>
        </authorList>
    </citation>
    <scope>NUCLEOTIDE SEQUENCE</scope>
    <source>
        <strain evidence="2">AVDCRST_MAG77</strain>
    </source>
</reference>
<gene>
    <name evidence="2" type="ORF">AVDCRST_MAG77-4084</name>
</gene>
<feature type="transmembrane region" description="Helical" evidence="1">
    <location>
        <begin position="156"/>
        <end position="177"/>
    </location>
</feature>
<keyword evidence="1" id="KW-1133">Transmembrane helix</keyword>
<dbReference type="AlphaFoldDB" id="A0A6J4JPS0"/>
<dbReference type="EMBL" id="CADCTC010000216">
    <property type="protein sequence ID" value="CAA9283875.1"/>
    <property type="molecule type" value="Genomic_DNA"/>
</dbReference>
<sequence length="314" mass="31662">MPAPASWNGPRLPHHYVLVACRPRPSSPPPTDASSASIVVPRVDPFPAVIAALSGALAIYTTRRVSAYGPTGMAAAMAAMMAAMGTGLAGGYAAGMVWDLGWATLAGVAAGLVHGLVMGRRYGPMAALDGAGGGAMGGMMGPMLAVMLVALPLSLIWTAGLLLLLQWGFSLGAIYLVAAASGRAPSYGLLGAVGWLLGAHLAPSTMADEPCEPHARLPQKTAVKVAPAAAGPRRSLIAPVALTGVALSAAYVARSTLTVSPEPQDTRLVVAPVGPDGVQDVHITLKAPYYSPAVIQVSRGTAARVTLTAVGEPG</sequence>
<keyword evidence="1" id="KW-0812">Transmembrane</keyword>
<feature type="transmembrane region" description="Helical" evidence="1">
    <location>
        <begin position="45"/>
        <end position="62"/>
    </location>
</feature>